<evidence type="ECO:0000313" key="1">
    <source>
        <dbReference type="EMBL" id="QHU29052.1"/>
    </source>
</evidence>
<reference evidence="1" key="1">
    <citation type="journal article" date="2020" name="Nature">
        <title>Giant virus diversity and host interactions through global metagenomics.</title>
        <authorList>
            <person name="Schulz F."/>
            <person name="Roux S."/>
            <person name="Paez-Espino D."/>
            <person name="Jungbluth S."/>
            <person name="Walsh D.A."/>
            <person name="Denef V.J."/>
            <person name="McMahon K.D."/>
            <person name="Konstantinidis K.T."/>
            <person name="Eloe-Fadrosh E.A."/>
            <person name="Kyrpides N.C."/>
            <person name="Woyke T."/>
        </authorList>
    </citation>
    <scope>NUCLEOTIDE SEQUENCE</scope>
    <source>
        <strain evidence="1">GVMAG-M-3300027804-47</strain>
    </source>
</reference>
<dbReference type="AlphaFoldDB" id="A0A6C0LIQ7"/>
<proteinExistence type="predicted"/>
<dbReference type="EMBL" id="MN740480">
    <property type="protein sequence ID" value="QHU29052.1"/>
    <property type="molecule type" value="Genomic_DNA"/>
</dbReference>
<organism evidence="1">
    <name type="scientific">viral metagenome</name>
    <dbReference type="NCBI Taxonomy" id="1070528"/>
    <lineage>
        <taxon>unclassified sequences</taxon>
        <taxon>metagenomes</taxon>
        <taxon>organismal metagenomes</taxon>
    </lineage>
</organism>
<accession>A0A6C0LIQ7</accession>
<protein>
    <submittedName>
        <fullName evidence="1">Uncharacterized protein</fullName>
    </submittedName>
</protein>
<sequence>MNSYFNTDGSIAYHKFSNVEFSGVFADHFFIKYGDKVYMEVKDVGEIVISFAELQKNNYWKQYYDLSLLLTPNKYSIAEDTIYSSKNTNYSNYYKEARFWSIHTVFLENETIREGYVCYYKINPYDLVDMKYTSQKNLDLFKQNYANTRDDLINVELDIYNTFAMDYRATQD</sequence>
<name>A0A6C0LIQ7_9ZZZZ</name>